<evidence type="ECO:0000313" key="2">
    <source>
        <dbReference type="EMBL" id="VGM37506.1"/>
    </source>
</evidence>
<dbReference type="Proteomes" id="UP000376235">
    <property type="component" value="Unassembled WGS sequence"/>
</dbReference>
<protein>
    <submittedName>
        <fullName evidence="2">Uncharacterized protein</fullName>
    </submittedName>
</protein>
<reference evidence="2 3" key="1">
    <citation type="submission" date="2019-03" db="EMBL/GenBank/DDBJ databases">
        <authorList>
            <consortium name="Pathogen Informatics"/>
        </authorList>
    </citation>
    <scope>NUCLEOTIDE SEQUENCE</scope>
    <source>
        <strain evidence="2">5012STDY7626358</strain>
        <strain evidence="1 3">5012STDY7626430</strain>
    </source>
</reference>
<dbReference type="AlphaFoldDB" id="A0A486MLV7"/>
<dbReference type="EMBL" id="CAAHCC010000008">
    <property type="protein sequence ID" value="VGL06191.1"/>
    <property type="molecule type" value="Genomic_DNA"/>
</dbReference>
<name>A0A486MLV7_KLEPN</name>
<dbReference type="EMBL" id="CAAHDD010000009">
    <property type="protein sequence ID" value="VGM37506.1"/>
    <property type="molecule type" value="Genomic_DNA"/>
</dbReference>
<sequence>MTLREITRRPKKALARRSDIDDEPVVQVQRLDTRMGSGLFIGGYSMGLHVSSVAELPLSEERAYYIYILDYYNWDEPISDALHRNVDKISVFCAANDAVMIKGLPDSHFSSEVLSWAGINGQGPNTILPALLITTIHPRYFIEAHNKSPSKEIKDSLIFIKIRDVCKAPGDVILLLEKVFKDISAHKKIKDFSIARELRSGEHSSFVDALILEPNISGVGVDVKKMISWVKYRFSSK</sequence>
<evidence type="ECO:0000313" key="3">
    <source>
        <dbReference type="Proteomes" id="UP000376235"/>
    </source>
</evidence>
<proteinExistence type="predicted"/>
<gene>
    <name evidence="2" type="ORF">SAMEA4873559_03853</name>
    <name evidence="1" type="ORF">SAMEA4873632_04040</name>
</gene>
<organism evidence="2">
    <name type="scientific">Klebsiella pneumoniae</name>
    <dbReference type="NCBI Taxonomy" id="573"/>
    <lineage>
        <taxon>Bacteria</taxon>
        <taxon>Pseudomonadati</taxon>
        <taxon>Pseudomonadota</taxon>
        <taxon>Gammaproteobacteria</taxon>
        <taxon>Enterobacterales</taxon>
        <taxon>Enterobacteriaceae</taxon>
        <taxon>Klebsiella/Raoultella group</taxon>
        <taxon>Klebsiella</taxon>
        <taxon>Klebsiella pneumoniae complex</taxon>
    </lineage>
</organism>
<accession>A0A486MLV7</accession>
<evidence type="ECO:0000313" key="1">
    <source>
        <dbReference type="EMBL" id="VGL06191.1"/>
    </source>
</evidence>